<organism evidence="12 13">
    <name type="scientific">Priestia iocasae</name>
    <dbReference type="NCBI Taxonomy" id="2291674"/>
    <lineage>
        <taxon>Bacteria</taxon>
        <taxon>Bacillati</taxon>
        <taxon>Bacillota</taxon>
        <taxon>Bacilli</taxon>
        <taxon>Bacillales</taxon>
        <taxon>Bacillaceae</taxon>
        <taxon>Priestia</taxon>
    </lineage>
</organism>
<dbReference type="InterPro" id="IPR008144">
    <property type="entry name" value="Guanylate_kin-like_dom"/>
</dbReference>
<name>A0ABS2QSL4_9BACI</name>
<evidence type="ECO:0000256" key="5">
    <source>
        <dbReference type="ARBA" id="ARBA00022694"/>
    </source>
</evidence>
<keyword evidence="8 10" id="KW-0460">Magnesium</keyword>
<feature type="binding site" evidence="10">
    <location>
        <begin position="22"/>
        <end position="29"/>
    </location>
    <ligand>
        <name>ATP</name>
        <dbReference type="ChEBI" id="CHEBI:30616"/>
    </ligand>
</feature>
<evidence type="ECO:0000256" key="1">
    <source>
        <dbReference type="ARBA" id="ARBA00001946"/>
    </source>
</evidence>
<comment type="catalytic activity">
    <reaction evidence="9 10">
        <text>adenosine(37) in tRNA + dimethylallyl diphosphate = N(6)-dimethylallyladenosine(37) in tRNA + diphosphate</text>
        <dbReference type="Rhea" id="RHEA:26482"/>
        <dbReference type="Rhea" id="RHEA-COMP:10162"/>
        <dbReference type="Rhea" id="RHEA-COMP:10375"/>
        <dbReference type="ChEBI" id="CHEBI:33019"/>
        <dbReference type="ChEBI" id="CHEBI:57623"/>
        <dbReference type="ChEBI" id="CHEBI:74411"/>
        <dbReference type="ChEBI" id="CHEBI:74415"/>
        <dbReference type="EC" id="2.5.1.75"/>
    </reaction>
</comment>
<evidence type="ECO:0000313" key="12">
    <source>
        <dbReference type="EMBL" id="MBM7701952.1"/>
    </source>
</evidence>
<dbReference type="PANTHER" id="PTHR11088">
    <property type="entry name" value="TRNA DIMETHYLALLYLTRANSFERASE"/>
    <property type="match status" value="1"/>
</dbReference>
<dbReference type="NCBIfam" id="TIGR00174">
    <property type="entry name" value="miaA"/>
    <property type="match status" value="1"/>
</dbReference>
<dbReference type="Gene3D" id="3.40.50.300">
    <property type="entry name" value="P-loop containing nucleotide triphosphate hydrolases"/>
    <property type="match status" value="1"/>
</dbReference>
<keyword evidence="6 10" id="KW-0547">Nucleotide-binding</keyword>
<dbReference type="InterPro" id="IPR018022">
    <property type="entry name" value="IPT"/>
</dbReference>
<comment type="caution">
    <text evidence="12">The sequence shown here is derived from an EMBL/GenBank/DDBJ whole genome shotgun (WGS) entry which is preliminary data.</text>
</comment>
<evidence type="ECO:0000256" key="3">
    <source>
        <dbReference type="ARBA" id="ARBA00005842"/>
    </source>
</evidence>
<dbReference type="HAMAP" id="MF_00185">
    <property type="entry name" value="IPP_trans"/>
    <property type="match status" value="1"/>
</dbReference>
<reference evidence="12 13" key="1">
    <citation type="submission" date="2021-01" db="EMBL/GenBank/DDBJ databases">
        <title>Genomic Encyclopedia of Type Strains, Phase IV (KMG-IV): sequencing the most valuable type-strain genomes for metagenomic binning, comparative biology and taxonomic classification.</title>
        <authorList>
            <person name="Goeker M."/>
        </authorList>
    </citation>
    <scope>NUCLEOTIDE SEQUENCE [LARGE SCALE GENOMIC DNA]</scope>
    <source>
        <strain evidence="12 13">DSM 104297</strain>
    </source>
</reference>
<evidence type="ECO:0000256" key="9">
    <source>
        <dbReference type="ARBA" id="ARBA00049563"/>
    </source>
</evidence>
<dbReference type="EC" id="2.5.1.75" evidence="10"/>
<keyword evidence="4 10" id="KW-0808">Transferase</keyword>
<comment type="function">
    <text evidence="2 10">Catalyzes the transfer of a dimethylallyl group onto the adenine at position 37 in tRNAs that read codons beginning with uridine, leading to the formation of N6-(dimethylallyl)adenosine (i(6)A).</text>
</comment>
<proteinExistence type="inferred from homology"/>
<comment type="cofactor">
    <cofactor evidence="1 10">
        <name>Mg(2+)</name>
        <dbReference type="ChEBI" id="CHEBI:18420"/>
    </cofactor>
</comment>
<evidence type="ECO:0000256" key="10">
    <source>
        <dbReference type="HAMAP-Rule" id="MF_00185"/>
    </source>
</evidence>
<gene>
    <name evidence="10" type="primary">miaA</name>
    <name evidence="12" type="ORF">JOC83_000778</name>
</gene>
<dbReference type="Pfam" id="PF01715">
    <property type="entry name" value="IPPT"/>
    <property type="match status" value="1"/>
</dbReference>
<evidence type="ECO:0000259" key="11">
    <source>
        <dbReference type="PROSITE" id="PS50052"/>
    </source>
</evidence>
<dbReference type="PROSITE" id="PS50052">
    <property type="entry name" value="GUANYLATE_KINASE_2"/>
    <property type="match status" value="1"/>
</dbReference>
<sequence length="321" mass="37026">MYINESSVVMLGEKQKVIVLIGPTAVGKTKLSIEIAKKCNAEVISGDSMQIYRGMDIGTAKITEEEMEGIPHHLIDIKNPDESFSVAEFQTLVREKISQIHARGKVPMIVGGTGLYIQSVIYDYQFAEDKKDSAVKWELEQLANIKGIEFLYEKLQKVDPESAKTIHKNNERRVIRALEVYEETGKKFSDYIKEQSNELMYDVILIGLTMDREQLYSRINSRVDLMVNEGLIEEVQSLYNQGIRDVQSIQAIGYKELYAYLEGEVSLEEAIEQLKINSRRYAKRQLTWFRNKMPVHWFDVTGDKFHETFTEIFTYIAGKLR</sequence>
<comment type="caution">
    <text evidence="10">Lacks conserved residue(s) required for the propagation of feature annotation.</text>
</comment>
<dbReference type="Gene3D" id="1.10.20.140">
    <property type="match status" value="1"/>
</dbReference>
<feature type="domain" description="Guanylate kinase-like" evidence="11">
    <location>
        <begin position="15"/>
        <end position="224"/>
    </location>
</feature>
<evidence type="ECO:0000313" key="13">
    <source>
        <dbReference type="Proteomes" id="UP000809829"/>
    </source>
</evidence>
<dbReference type="Proteomes" id="UP000809829">
    <property type="component" value="Unassembled WGS sequence"/>
</dbReference>
<accession>A0ABS2QSL4</accession>
<dbReference type="GO" id="GO:0052381">
    <property type="term" value="F:tRNA dimethylallyltransferase activity"/>
    <property type="evidence" value="ECO:0007669"/>
    <property type="project" value="UniProtKB-EC"/>
</dbReference>
<comment type="subunit">
    <text evidence="10">Monomer.</text>
</comment>
<dbReference type="InterPro" id="IPR027417">
    <property type="entry name" value="P-loop_NTPase"/>
</dbReference>
<comment type="similarity">
    <text evidence="3 10">Belongs to the IPP transferase family.</text>
</comment>
<dbReference type="PANTHER" id="PTHR11088:SF60">
    <property type="entry name" value="TRNA DIMETHYLALLYLTRANSFERASE"/>
    <property type="match status" value="1"/>
</dbReference>
<keyword evidence="13" id="KW-1185">Reference proteome</keyword>
<evidence type="ECO:0000256" key="7">
    <source>
        <dbReference type="ARBA" id="ARBA00022840"/>
    </source>
</evidence>
<dbReference type="EMBL" id="JAFBFC010000001">
    <property type="protein sequence ID" value="MBM7701952.1"/>
    <property type="molecule type" value="Genomic_DNA"/>
</dbReference>
<feature type="region of interest" description="Interaction with substrate tRNA" evidence="10">
    <location>
        <begin position="47"/>
        <end position="50"/>
    </location>
</feature>
<dbReference type="InterPro" id="IPR039657">
    <property type="entry name" value="Dimethylallyltransferase"/>
</dbReference>
<evidence type="ECO:0000256" key="8">
    <source>
        <dbReference type="ARBA" id="ARBA00022842"/>
    </source>
</evidence>
<keyword evidence="5 10" id="KW-0819">tRNA processing</keyword>
<protein>
    <recommendedName>
        <fullName evidence="10">tRNA dimethylallyltransferase</fullName>
        <ecNumber evidence="10">2.5.1.75</ecNumber>
    </recommendedName>
    <alternativeName>
        <fullName evidence="10">Dimethylallyl diphosphate:tRNA dimethylallyltransferase</fullName>
        <shortName evidence="10">DMAPP:tRNA dimethylallyltransferase</shortName>
        <shortName evidence="10">DMATase</shortName>
    </alternativeName>
    <alternativeName>
        <fullName evidence="10">Isopentenyl-diphosphate:tRNA isopentenyltransferase</fullName>
        <shortName evidence="10">IPP transferase</shortName>
        <shortName evidence="10">IPPT</shortName>
        <shortName evidence="10">IPTase</shortName>
    </alternativeName>
</protein>
<evidence type="ECO:0000256" key="4">
    <source>
        <dbReference type="ARBA" id="ARBA00022679"/>
    </source>
</evidence>
<keyword evidence="7 10" id="KW-0067">ATP-binding</keyword>
<evidence type="ECO:0000256" key="6">
    <source>
        <dbReference type="ARBA" id="ARBA00022741"/>
    </source>
</evidence>
<feature type="binding site" evidence="10">
    <location>
        <begin position="24"/>
        <end position="29"/>
    </location>
    <ligand>
        <name>substrate</name>
    </ligand>
</feature>
<feature type="site" description="Interaction with substrate tRNA" evidence="10">
    <location>
        <position position="113"/>
    </location>
</feature>
<dbReference type="SUPFAM" id="SSF52540">
    <property type="entry name" value="P-loop containing nucleoside triphosphate hydrolases"/>
    <property type="match status" value="2"/>
</dbReference>
<evidence type="ECO:0000256" key="2">
    <source>
        <dbReference type="ARBA" id="ARBA00003213"/>
    </source>
</evidence>